<dbReference type="STRING" id="1036808.A0A0C3E8Q5"/>
<feature type="region of interest" description="Disordered" evidence="1">
    <location>
        <begin position="63"/>
        <end position="102"/>
    </location>
</feature>
<gene>
    <name evidence="2" type="ORF">SCLCIDRAFT_1212845</name>
</gene>
<dbReference type="OrthoDB" id="447953at2759"/>
<dbReference type="HOGENOM" id="CLU_1846286_0_0_1"/>
<dbReference type="EMBL" id="KN822026">
    <property type="protein sequence ID" value="KIM64774.1"/>
    <property type="molecule type" value="Genomic_DNA"/>
</dbReference>
<organism evidence="2 3">
    <name type="scientific">Scleroderma citrinum Foug A</name>
    <dbReference type="NCBI Taxonomy" id="1036808"/>
    <lineage>
        <taxon>Eukaryota</taxon>
        <taxon>Fungi</taxon>
        <taxon>Dikarya</taxon>
        <taxon>Basidiomycota</taxon>
        <taxon>Agaricomycotina</taxon>
        <taxon>Agaricomycetes</taxon>
        <taxon>Agaricomycetidae</taxon>
        <taxon>Boletales</taxon>
        <taxon>Sclerodermatineae</taxon>
        <taxon>Sclerodermataceae</taxon>
        <taxon>Scleroderma</taxon>
    </lineage>
</organism>
<proteinExistence type="predicted"/>
<keyword evidence="3" id="KW-1185">Reference proteome</keyword>
<name>A0A0C3E8Q5_9AGAM</name>
<protein>
    <submittedName>
        <fullName evidence="2">Uncharacterized protein</fullName>
    </submittedName>
</protein>
<accession>A0A0C3E8Q5</accession>
<reference evidence="3" key="2">
    <citation type="submission" date="2015-01" db="EMBL/GenBank/DDBJ databases">
        <title>Evolutionary Origins and Diversification of the Mycorrhizal Mutualists.</title>
        <authorList>
            <consortium name="DOE Joint Genome Institute"/>
            <consortium name="Mycorrhizal Genomics Consortium"/>
            <person name="Kohler A."/>
            <person name="Kuo A."/>
            <person name="Nagy L.G."/>
            <person name="Floudas D."/>
            <person name="Copeland A."/>
            <person name="Barry K.W."/>
            <person name="Cichocki N."/>
            <person name="Veneault-Fourrey C."/>
            <person name="LaButti K."/>
            <person name="Lindquist E.A."/>
            <person name="Lipzen A."/>
            <person name="Lundell T."/>
            <person name="Morin E."/>
            <person name="Murat C."/>
            <person name="Riley R."/>
            <person name="Ohm R."/>
            <person name="Sun H."/>
            <person name="Tunlid A."/>
            <person name="Henrissat B."/>
            <person name="Grigoriev I.V."/>
            <person name="Hibbett D.S."/>
            <person name="Martin F."/>
        </authorList>
    </citation>
    <scope>NUCLEOTIDE SEQUENCE [LARGE SCALE GENOMIC DNA]</scope>
    <source>
        <strain evidence="3">Foug A</strain>
    </source>
</reference>
<dbReference type="Proteomes" id="UP000053989">
    <property type="component" value="Unassembled WGS sequence"/>
</dbReference>
<evidence type="ECO:0000313" key="2">
    <source>
        <dbReference type="EMBL" id="KIM64774.1"/>
    </source>
</evidence>
<evidence type="ECO:0000313" key="3">
    <source>
        <dbReference type="Proteomes" id="UP000053989"/>
    </source>
</evidence>
<dbReference type="AlphaFoldDB" id="A0A0C3E8Q5"/>
<reference evidence="2 3" key="1">
    <citation type="submission" date="2014-04" db="EMBL/GenBank/DDBJ databases">
        <authorList>
            <consortium name="DOE Joint Genome Institute"/>
            <person name="Kuo A."/>
            <person name="Kohler A."/>
            <person name="Nagy L.G."/>
            <person name="Floudas D."/>
            <person name="Copeland A."/>
            <person name="Barry K.W."/>
            <person name="Cichocki N."/>
            <person name="Veneault-Fourrey C."/>
            <person name="LaButti K."/>
            <person name="Lindquist E.A."/>
            <person name="Lipzen A."/>
            <person name="Lundell T."/>
            <person name="Morin E."/>
            <person name="Murat C."/>
            <person name="Sun H."/>
            <person name="Tunlid A."/>
            <person name="Henrissat B."/>
            <person name="Grigoriev I.V."/>
            <person name="Hibbett D.S."/>
            <person name="Martin F."/>
            <person name="Nordberg H.P."/>
            <person name="Cantor M.N."/>
            <person name="Hua S.X."/>
        </authorList>
    </citation>
    <scope>NUCLEOTIDE SEQUENCE [LARGE SCALE GENOMIC DNA]</scope>
    <source>
        <strain evidence="2 3">Foug A</strain>
    </source>
</reference>
<evidence type="ECO:0000256" key="1">
    <source>
        <dbReference type="SAM" id="MobiDB-lite"/>
    </source>
</evidence>
<dbReference type="InParanoid" id="A0A0C3E8Q5"/>
<sequence length="139" mass="15620">MEHEVKEAKRIEGMLRDNLVLTGRISQSDFEQRFEESNQLVAQLLDIAVASWNTHHKALQKFQSMTTHPNTKEGQEDNLGEAVSSPHLHSSVAQEPPPIDTADVTRALEILREFDHDGFLDRAKGTREGENSLSKLFSG</sequence>